<evidence type="ECO:0000256" key="1">
    <source>
        <dbReference type="SAM" id="Phobius"/>
    </source>
</evidence>
<keyword evidence="1" id="KW-0812">Transmembrane</keyword>
<accession>A0AAN9UQX5</accession>
<dbReference type="EMBL" id="JAJSPL020000004">
    <property type="protein sequence ID" value="KAK7747278.1"/>
    <property type="molecule type" value="Genomic_DNA"/>
</dbReference>
<organism evidence="2 3">
    <name type="scientific">Cytospora paraplurivora</name>
    <dbReference type="NCBI Taxonomy" id="2898453"/>
    <lineage>
        <taxon>Eukaryota</taxon>
        <taxon>Fungi</taxon>
        <taxon>Dikarya</taxon>
        <taxon>Ascomycota</taxon>
        <taxon>Pezizomycotina</taxon>
        <taxon>Sordariomycetes</taxon>
        <taxon>Sordariomycetidae</taxon>
        <taxon>Diaporthales</taxon>
        <taxon>Cytosporaceae</taxon>
        <taxon>Cytospora</taxon>
    </lineage>
</organism>
<protein>
    <submittedName>
        <fullName evidence="2">Uncharacterized protein</fullName>
    </submittedName>
</protein>
<keyword evidence="3" id="KW-1185">Reference proteome</keyword>
<reference evidence="2 3" key="1">
    <citation type="journal article" date="2023" name="PLoS ONE">
        <title>Cytospora paraplurivora sp. nov. isolated from orchards with fruit tree decline syndrome in Ontario, Canada.</title>
        <authorList>
            <person name="Ilyukhin E."/>
            <person name="Nguyen H.D.T."/>
            <person name="Castle A.J."/>
            <person name="Ellouze W."/>
        </authorList>
    </citation>
    <scope>NUCLEOTIDE SEQUENCE [LARGE SCALE GENOMIC DNA]</scope>
    <source>
        <strain evidence="2 3">FDS-564</strain>
    </source>
</reference>
<keyword evidence="1" id="KW-0472">Membrane</keyword>
<evidence type="ECO:0000313" key="2">
    <source>
        <dbReference type="EMBL" id="KAK7747278.1"/>
    </source>
</evidence>
<feature type="transmembrane region" description="Helical" evidence="1">
    <location>
        <begin position="203"/>
        <end position="223"/>
    </location>
</feature>
<proteinExistence type="predicted"/>
<feature type="transmembrane region" description="Helical" evidence="1">
    <location>
        <begin position="235"/>
        <end position="254"/>
    </location>
</feature>
<evidence type="ECO:0000313" key="3">
    <source>
        <dbReference type="Proteomes" id="UP001320245"/>
    </source>
</evidence>
<gene>
    <name evidence="2" type="ORF">SLS53_001531</name>
</gene>
<comment type="caution">
    <text evidence="2">The sequence shown here is derived from an EMBL/GenBank/DDBJ whole genome shotgun (WGS) entry which is preliminary data.</text>
</comment>
<dbReference type="Proteomes" id="UP001320245">
    <property type="component" value="Unassembled WGS sequence"/>
</dbReference>
<sequence length="418" mass="47268">MAGYVNATWEVPPLEVLNISDCDAIAPWLAYLLNAEAEEGTKYKGVSGKLELQTDFPMRVAVKFLRSLVPDNWTTPTDGDLLLWHLGLWNANGYFAADNGTTFLDIFLYGIGGCGSTMIISFYTVAIFVTIFYLALVPGVFEAYGRETRSSKLVSLYRKCASGFEESIAGFLDAMLLFTISMLIAAITRYASVLENPHESHSLFGLQDCVFLTAFAILSTLVLQSLSYDLRRQRIRMVLWGLLMALTITLEVFYRREYIDYFTGNGATWSHHAIQEDAQIIWHTFCQSDRLRRTLQSLLTAGHCVMGINAAAGIYLMLETFFGDRWIPKLQCHARLWNIWETCKICLRLGNGLLCVIIMWAFLGLFTAYRKDGVRKGVEGKLSRRYTVVERTDTRVQDSVVYEKTPAVETTPMDDVVR</sequence>
<name>A0AAN9UQX5_9PEZI</name>
<feature type="transmembrane region" description="Helical" evidence="1">
    <location>
        <begin position="106"/>
        <end position="136"/>
    </location>
</feature>
<feature type="transmembrane region" description="Helical" evidence="1">
    <location>
        <begin position="349"/>
        <end position="369"/>
    </location>
</feature>
<dbReference type="AlphaFoldDB" id="A0AAN9UQX5"/>
<feature type="transmembrane region" description="Helical" evidence="1">
    <location>
        <begin position="298"/>
        <end position="318"/>
    </location>
</feature>
<feature type="transmembrane region" description="Helical" evidence="1">
    <location>
        <begin position="168"/>
        <end position="191"/>
    </location>
</feature>
<keyword evidence="1" id="KW-1133">Transmembrane helix</keyword>